<evidence type="ECO:0000256" key="1">
    <source>
        <dbReference type="SAM" id="Phobius"/>
    </source>
</evidence>
<keyword evidence="1" id="KW-0472">Membrane</keyword>
<evidence type="ECO:0000313" key="2">
    <source>
        <dbReference type="EMBL" id="SPO30182.1"/>
    </source>
</evidence>
<keyword evidence="1" id="KW-1133">Transmembrane helix</keyword>
<dbReference type="SUPFAM" id="SSF103473">
    <property type="entry name" value="MFS general substrate transporter"/>
    <property type="match status" value="1"/>
</dbReference>
<keyword evidence="3" id="KW-1185">Reference proteome</keyword>
<dbReference type="Gene3D" id="1.20.1250.20">
    <property type="entry name" value="MFS general substrate transporter like domains"/>
    <property type="match status" value="1"/>
</dbReference>
<dbReference type="Proteomes" id="UP000324022">
    <property type="component" value="Unassembled WGS sequence"/>
</dbReference>
<protein>
    <recommendedName>
        <fullName evidence="4">Major facilitator superfamily (MFS) profile domain-containing protein</fullName>
    </recommendedName>
</protein>
<sequence>MAISSGLCGITALTLFGFATSLPTLLIFALVFGAAGGGFGCYITPIARDVALVTKSDNSLQFLSWMFVRGIAAVTGPLIGSVLYRPSVITPNPHSGQYGINGFRDIILFVGVSMSLAAVAAVGAYGWRKYVRR</sequence>
<evidence type="ECO:0008006" key="4">
    <source>
        <dbReference type="Google" id="ProtNLM"/>
    </source>
</evidence>
<dbReference type="AlphaFoldDB" id="A0A5C3EID1"/>
<dbReference type="InterPro" id="IPR036259">
    <property type="entry name" value="MFS_trans_sf"/>
</dbReference>
<feature type="transmembrane region" description="Helical" evidence="1">
    <location>
        <begin position="66"/>
        <end position="86"/>
    </location>
</feature>
<feature type="transmembrane region" description="Helical" evidence="1">
    <location>
        <begin position="106"/>
        <end position="127"/>
    </location>
</feature>
<name>A0A5C3EID1_9BASI</name>
<gene>
    <name evidence="2" type="ORF">UTRI_06021</name>
</gene>
<reference evidence="2 3" key="1">
    <citation type="submission" date="2018-03" db="EMBL/GenBank/DDBJ databases">
        <authorList>
            <person name="Guldener U."/>
        </authorList>
    </citation>
    <scope>NUCLEOTIDE SEQUENCE [LARGE SCALE GENOMIC DNA]</scope>
    <source>
        <strain evidence="2 3">NBRC100155</strain>
    </source>
</reference>
<dbReference type="OrthoDB" id="2213137at2759"/>
<accession>A0A5C3EID1</accession>
<keyword evidence="1" id="KW-0812">Transmembrane</keyword>
<feature type="transmembrane region" description="Helical" evidence="1">
    <location>
        <begin position="27"/>
        <end position="45"/>
    </location>
</feature>
<dbReference type="EMBL" id="OOIN01000031">
    <property type="protein sequence ID" value="SPO30182.1"/>
    <property type="molecule type" value="Genomic_DNA"/>
</dbReference>
<evidence type="ECO:0000313" key="3">
    <source>
        <dbReference type="Proteomes" id="UP000324022"/>
    </source>
</evidence>
<proteinExistence type="predicted"/>
<organism evidence="2 3">
    <name type="scientific">Ustilago trichophora</name>
    <dbReference type="NCBI Taxonomy" id="86804"/>
    <lineage>
        <taxon>Eukaryota</taxon>
        <taxon>Fungi</taxon>
        <taxon>Dikarya</taxon>
        <taxon>Basidiomycota</taxon>
        <taxon>Ustilaginomycotina</taxon>
        <taxon>Ustilaginomycetes</taxon>
        <taxon>Ustilaginales</taxon>
        <taxon>Ustilaginaceae</taxon>
        <taxon>Ustilago</taxon>
    </lineage>
</organism>